<protein>
    <submittedName>
        <fullName evidence="2">Uncharacterized protein</fullName>
    </submittedName>
</protein>
<organism evidence="2 3">
    <name type="scientific">Cyclospora cayetanensis</name>
    <dbReference type="NCBI Taxonomy" id="88456"/>
    <lineage>
        <taxon>Eukaryota</taxon>
        <taxon>Sar</taxon>
        <taxon>Alveolata</taxon>
        <taxon>Apicomplexa</taxon>
        <taxon>Conoidasida</taxon>
        <taxon>Coccidia</taxon>
        <taxon>Eucoccidiorida</taxon>
        <taxon>Eimeriorina</taxon>
        <taxon>Eimeriidae</taxon>
        <taxon>Cyclospora</taxon>
    </lineage>
</organism>
<gene>
    <name evidence="2" type="ORF">cyc_03700</name>
</gene>
<evidence type="ECO:0000313" key="3">
    <source>
        <dbReference type="Proteomes" id="UP000095192"/>
    </source>
</evidence>
<dbReference type="InParanoid" id="A0A1D3CSV9"/>
<dbReference type="VEuPathDB" id="ToxoDB:cyc_03700"/>
<comment type="caution">
    <text evidence="2">The sequence shown here is derived from an EMBL/GenBank/DDBJ whole genome shotgun (WGS) entry which is preliminary data.</text>
</comment>
<dbReference type="AlphaFoldDB" id="A0A1D3CSV9"/>
<keyword evidence="3" id="KW-1185">Reference proteome</keyword>
<evidence type="ECO:0000313" key="2">
    <source>
        <dbReference type="EMBL" id="OEH74286.1"/>
    </source>
</evidence>
<dbReference type="Proteomes" id="UP000095192">
    <property type="component" value="Unassembled WGS sequence"/>
</dbReference>
<dbReference type="EMBL" id="JROU02002074">
    <property type="protein sequence ID" value="OEH74286.1"/>
    <property type="molecule type" value="Genomic_DNA"/>
</dbReference>
<sequence length="132" mass="14668">MYNPPFDGYSGVSRPYYPAHEQVYFSTPRHYVYVQQQGPPQRPRKCILRLAAEAAGWCISVAACILCSAVGGAISCCRAAALEADEFVNHQQPPYETPYKQYHLQQVQGYQEAPGRSPQCTAEPSCSPLKQP</sequence>
<feature type="compositionally biased region" description="Polar residues" evidence="1">
    <location>
        <begin position="118"/>
        <end position="132"/>
    </location>
</feature>
<evidence type="ECO:0000256" key="1">
    <source>
        <dbReference type="SAM" id="MobiDB-lite"/>
    </source>
</evidence>
<name>A0A1D3CSV9_9EIME</name>
<feature type="region of interest" description="Disordered" evidence="1">
    <location>
        <begin position="111"/>
        <end position="132"/>
    </location>
</feature>
<proteinExistence type="predicted"/>
<accession>A0A1D3CSV9</accession>
<reference evidence="2 3" key="1">
    <citation type="journal article" date="2016" name="BMC Genomics">
        <title>Comparative genomics reveals Cyclospora cayetanensis possesses coccidia-like metabolism and invasion components but unique surface antigens.</title>
        <authorList>
            <person name="Liu S."/>
            <person name="Wang L."/>
            <person name="Zheng H."/>
            <person name="Xu Z."/>
            <person name="Roellig D.M."/>
            <person name="Li N."/>
            <person name="Frace M.A."/>
            <person name="Tang K."/>
            <person name="Arrowood M.J."/>
            <person name="Moss D.M."/>
            <person name="Zhang L."/>
            <person name="Feng Y."/>
            <person name="Xiao L."/>
        </authorList>
    </citation>
    <scope>NUCLEOTIDE SEQUENCE [LARGE SCALE GENOMIC DNA]</scope>
    <source>
        <strain evidence="2 3">CHN_HEN01</strain>
    </source>
</reference>